<name>A0A1G6PRJ9_9BACT</name>
<dbReference type="PANTHER" id="PTHR12526">
    <property type="entry name" value="GLYCOSYLTRANSFERASE"/>
    <property type="match status" value="1"/>
</dbReference>
<dbReference type="Pfam" id="PF13439">
    <property type="entry name" value="Glyco_transf_4"/>
    <property type="match status" value="1"/>
</dbReference>
<keyword evidence="2 5" id="KW-0808">Transferase</keyword>
<dbReference type="AlphaFoldDB" id="A0A1G6PRJ9"/>
<dbReference type="Pfam" id="PF00534">
    <property type="entry name" value="Glycos_transf_1"/>
    <property type="match status" value="1"/>
</dbReference>
<protein>
    <submittedName>
        <fullName evidence="5">Glycosyltransferase involved in cell wall bisynthesis</fullName>
    </submittedName>
</protein>
<keyword evidence="1" id="KW-0328">Glycosyltransferase</keyword>
<dbReference type="STRING" id="686796.SAMN04488104_10077"/>
<dbReference type="SUPFAM" id="SSF53756">
    <property type="entry name" value="UDP-Glycosyltransferase/glycogen phosphorylase"/>
    <property type="match status" value="1"/>
</dbReference>
<evidence type="ECO:0000259" key="3">
    <source>
        <dbReference type="Pfam" id="PF00534"/>
    </source>
</evidence>
<organism evidence="5 6">
    <name type="scientific">Algoriphagus faecimaris</name>
    <dbReference type="NCBI Taxonomy" id="686796"/>
    <lineage>
        <taxon>Bacteria</taxon>
        <taxon>Pseudomonadati</taxon>
        <taxon>Bacteroidota</taxon>
        <taxon>Cytophagia</taxon>
        <taxon>Cytophagales</taxon>
        <taxon>Cyclobacteriaceae</taxon>
        <taxon>Algoriphagus</taxon>
    </lineage>
</organism>
<evidence type="ECO:0000256" key="1">
    <source>
        <dbReference type="ARBA" id="ARBA00022676"/>
    </source>
</evidence>
<accession>A0A1G6PRJ9</accession>
<dbReference type="CDD" id="cd03801">
    <property type="entry name" value="GT4_PimA-like"/>
    <property type="match status" value="1"/>
</dbReference>
<gene>
    <name evidence="5" type="ORF">SAMN04488104_10077</name>
</gene>
<dbReference type="OrthoDB" id="7560678at2"/>
<dbReference type="InterPro" id="IPR028098">
    <property type="entry name" value="Glyco_trans_4-like_N"/>
</dbReference>
<feature type="domain" description="Glycosyl transferase family 1" evidence="3">
    <location>
        <begin position="186"/>
        <end position="344"/>
    </location>
</feature>
<evidence type="ECO:0000259" key="4">
    <source>
        <dbReference type="Pfam" id="PF13439"/>
    </source>
</evidence>
<reference evidence="6" key="1">
    <citation type="submission" date="2016-10" db="EMBL/GenBank/DDBJ databases">
        <authorList>
            <person name="Varghese N."/>
            <person name="Submissions S."/>
        </authorList>
    </citation>
    <scope>NUCLEOTIDE SEQUENCE [LARGE SCALE GENOMIC DNA]</scope>
    <source>
        <strain evidence="6">DSM 23095</strain>
    </source>
</reference>
<dbReference type="GO" id="GO:0016757">
    <property type="term" value="F:glycosyltransferase activity"/>
    <property type="evidence" value="ECO:0007669"/>
    <property type="project" value="UniProtKB-KW"/>
</dbReference>
<evidence type="ECO:0000256" key="2">
    <source>
        <dbReference type="ARBA" id="ARBA00022679"/>
    </source>
</evidence>
<dbReference type="Proteomes" id="UP000199060">
    <property type="component" value="Unassembled WGS sequence"/>
</dbReference>
<evidence type="ECO:0000313" key="6">
    <source>
        <dbReference type="Proteomes" id="UP000199060"/>
    </source>
</evidence>
<dbReference type="Gene3D" id="3.40.50.2000">
    <property type="entry name" value="Glycogen Phosphorylase B"/>
    <property type="match status" value="2"/>
</dbReference>
<dbReference type="EMBL" id="FNAC01000007">
    <property type="protein sequence ID" value="SDC82668.1"/>
    <property type="molecule type" value="Genomic_DNA"/>
</dbReference>
<dbReference type="PANTHER" id="PTHR12526:SF629">
    <property type="entry name" value="TEICHURONIC ACID BIOSYNTHESIS GLYCOSYLTRANSFERASE TUAH-RELATED"/>
    <property type="match status" value="1"/>
</dbReference>
<feature type="domain" description="Glycosyltransferase subfamily 4-like N-terminal" evidence="4">
    <location>
        <begin position="14"/>
        <end position="168"/>
    </location>
</feature>
<evidence type="ECO:0000313" key="5">
    <source>
        <dbReference type="EMBL" id="SDC82668.1"/>
    </source>
</evidence>
<keyword evidence="6" id="KW-1185">Reference proteome</keyword>
<dbReference type="InterPro" id="IPR001296">
    <property type="entry name" value="Glyco_trans_1"/>
</dbReference>
<proteinExistence type="predicted"/>
<sequence length="373" mass="41768">MIRILHCIETIASGGVEQTILTLIRGLDKNKYQHHIICTWKGGPVAEALEKEGVEITAIGSFRHPFEWSKYRQVLKIIRSFQPHILHGAVFEGMSMAAIGSFFGNVPLTIFEETSDPQNRSKMANFLLRIMSSQADALQAISSNVGKYLKEKTGIKPEKIRIIPNGVQVRHNPIKEDVFVLRDGFSISSDKFIIGFVGRLFDDHKRVSDLIKAIFLLNNKEIIVLIIGEGKDKNELISLAKSLDILDQFIFVGYQPETSSFYELMNVLVIPSAREGFGLVAAEAMLHGLPVIATQVGGLQDIVIDGETGFLVDAYSPDQIAAKINHLIQNPKLCHIMGEKGRQRALENYTAERYCREVEKLYLELLEKKGIGY</sequence>